<protein>
    <submittedName>
        <fullName evidence="1">Uncharacterized protein</fullName>
    </submittedName>
</protein>
<organism evidence="1 2">
    <name type="scientific">Enterobacter ludwigii</name>
    <dbReference type="NCBI Taxonomy" id="299767"/>
    <lineage>
        <taxon>Bacteria</taxon>
        <taxon>Pseudomonadati</taxon>
        <taxon>Pseudomonadota</taxon>
        <taxon>Gammaproteobacteria</taxon>
        <taxon>Enterobacterales</taxon>
        <taxon>Enterobacteriaceae</taxon>
        <taxon>Enterobacter</taxon>
        <taxon>Enterobacter cloacae complex</taxon>
    </lineage>
</organism>
<proteinExistence type="predicted"/>
<evidence type="ECO:0000313" key="2">
    <source>
        <dbReference type="Proteomes" id="UP000007838"/>
    </source>
</evidence>
<reference evidence="1 2" key="1">
    <citation type="journal article" date="2011" name="Stand. Genomic Sci.">
        <title>Complete genome of the onion pathogen Enterobacter cloacae EcWSU1.</title>
        <authorList>
            <person name="Humann J.L."/>
            <person name="Wildung M."/>
            <person name="Cheng C.H."/>
            <person name="Lee T."/>
            <person name="Stewart J.E."/>
            <person name="Drew J.C."/>
            <person name="Triplett E.W."/>
            <person name="Main D."/>
            <person name="Schroeder B.K."/>
        </authorList>
    </citation>
    <scope>NUCLEOTIDE SEQUENCE [LARGE SCALE GENOMIC DNA]</scope>
    <source>
        <strain evidence="1 2">EcWSU1</strain>
    </source>
</reference>
<sequence length="245" mass="27202">MVTSQRKGGKIHHFQLFFQHFAVAQLIVHGGRRIFCRVGSKHAIHFGRFQNHIGFDLDTAQAGSGIGSKERVTRTGGEDHHAVVAQQANRLCPAVVIADAIQWDCGHQAGVHIGAMKRITHCQAIHHGCQHTHVVAHNAVHPRFRQTSTTEKVATANDHANLNTQFDQFFDFLCHAVKDACVNTEAFRSLQRFATQLKQNAFVHGFCIGSHVSFLRLSTIKMGVNSGDMICRISAQGYWSLSDFV</sequence>
<dbReference type="KEGG" id="eec:EcWSU1_00782"/>
<evidence type="ECO:0000313" key="1">
    <source>
        <dbReference type="EMBL" id="AEW72222.1"/>
    </source>
</evidence>
<accession>G8LNE9</accession>
<dbReference type="EMBL" id="CP002886">
    <property type="protein sequence ID" value="AEW72222.1"/>
    <property type="molecule type" value="Genomic_DNA"/>
</dbReference>
<dbReference type="Proteomes" id="UP000007838">
    <property type="component" value="Chromosome"/>
</dbReference>
<gene>
    <name evidence="1" type="ORF">EcWSU1_00782</name>
</gene>
<dbReference type="HOGENOM" id="CLU_1132214_0_0_6"/>
<name>G8LNE9_9ENTR</name>
<dbReference type="AlphaFoldDB" id="G8LNE9"/>